<dbReference type="OrthoDB" id="40579at2759"/>
<keyword evidence="8" id="KW-1185">Reference proteome</keyword>
<feature type="region of interest" description="Disordered" evidence="6">
    <location>
        <begin position="148"/>
        <end position="169"/>
    </location>
</feature>
<reference evidence="7 8" key="1">
    <citation type="submission" date="2018-05" db="EMBL/GenBank/DDBJ databases">
        <title>Genome sequencing and assembly of the regulated plant pathogen Lachnellula willkommii and related sister species for the development of diagnostic species identification markers.</title>
        <authorList>
            <person name="Giroux E."/>
            <person name="Bilodeau G."/>
        </authorList>
    </citation>
    <scope>NUCLEOTIDE SEQUENCE [LARGE SCALE GENOMIC DNA]</scope>
    <source>
        <strain evidence="7 8">CBS 185.66</strain>
    </source>
</reference>
<evidence type="ECO:0000256" key="5">
    <source>
        <dbReference type="ARBA" id="ARBA00023242"/>
    </source>
</evidence>
<feature type="compositionally biased region" description="Polar residues" evidence="6">
    <location>
        <begin position="28"/>
        <end position="42"/>
    </location>
</feature>
<evidence type="ECO:0000256" key="1">
    <source>
        <dbReference type="ARBA" id="ARBA00022723"/>
    </source>
</evidence>
<keyword evidence="3" id="KW-0805">Transcription regulation</keyword>
<dbReference type="GO" id="GO:0046872">
    <property type="term" value="F:metal ion binding"/>
    <property type="evidence" value="ECO:0007669"/>
    <property type="project" value="UniProtKB-KW"/>
</dbReference>
<dbReference type="PANTHER" id="PTHR47660">
    <property type="entry name" value="TRANSCRIPTION FACTOR WITH C2H2 AND ZN(2)-CYS(6) DNA BINDING DOMAIN (EUROFUNG)-RELATED-RELATED"/>
    <property type="match status" value="1"/>
</dbReference>
<keyword evidence="5" id="KW-0539">Nucleus</keyword>
<dbReference type="Proteomes" id="UP000431533">
    <property type="component" value="Unassembled WGS sequence"/>
</dbReference>
<keyword evidence="1" id="KW-0479">Metal-binding</keyword>
<keyword evidence="2" id="KW-0862">Zinc</keyword>
<comment type="caution">
    <text evidence="7">The sequence shown here is derived from an EMBL/GenBank/DDBJ whole genome shotgun (WGS) entry which is preliminary data.</text>
</comment>
<evidence type="ECO:0000256" key="6">
    <source>
        <dbReference type="SAM" id="MobiDB-lite"/>
    </source>
</evidence>
<evidence type="ECO:0000313" key="7">
    <source>
        <dbReference type="EMBL" id="TVY22579.1"/>
    </source>
</evidence>
<evidence type="ECO:0000256" key="3">
    <source>
        <dbReference type="ARBA" id="ARBA00023015"/>
    </source>
</evidence>
<feature type="compositionally biased region" description="Basic and acidic residues" evidence="6">
    <location>
        <begin position="159"/>
        <end position="169"/>
    </location>
</feature>
<feature type="region of interest" description="Disordered" evidence="6">
    <location>
        <begin position="28"/>
        <end position="48"/>
    </location>
</feature>
<gene>
    <name evidence="7" type="ORF">LHYA1_G008339</name>
</gene>
<dbReference type="RefSeq" id="XP_031001367.1">
    <property type="nucleotide sequence ID" value="XM_031153259.1"/>
</dbReference>
<evidence type="ECO:0000256" key="2">
    <source>
        <dbReference type="ARBA" id="ARBA00022833"/>
    </source>
</evidence>
<dbReference type="EMBL" id="QGMH01000252">
    <property type="protein sequence ID" value="TVY22579.1"/>
    <property type="molecule type" value="Genomic_DNA"/>
</dbReference>
<proteinExistence type="predicted"/>
<organism evidence="7 8">
    <name type="scientific">Lachnellula hyalina</name>
    <dbReference type="NCBI Taxonomy" id="1316788"/>
    <lineage>
        <taxon>Eukaryota</taxon>
        <taxon>Fungi</taxon>
        <taxon>Dikarya</taxon>
        <taxon>Ascomycota</taxon>
        <taxon>Pezizomycotina</taxon>
        <taxon>Leotiomycetes</taxon>
        <taxon>Helotiales</taxon>
        <taxon>Lachnaceae</taxon>
        <taxon>Lachnellula</taxon>
    </lineage>
</organism>
<accession>A0A8H8QWD0</accession>
<evidence type="ECO:0000256" key="4">
    <source>
        <dbReference type="ARBA" id="ARBA00023163"/>
    </source>
</evidence>
<evidence type="ECO:0008006" key="9">
    <source>
        <dbReference type="Google" id="ProtNLM"/>
    </source>
</evidence>
<dbReference type="AlphaFoldDB" id="A0A8H8QWD0"/>
<protein>
    <recommendedName>
        <fullName evidence="9">Transcription factor domain-containing protein</fullName>
    </recommendedName>
</protein>
<evidence type="ECO:0000313" key="8">
    <source>
        <dbReference type="Proteomes" id="UP000431533"/>
    </source>
</evidence>
<dbReference type="PANTHER" id="PTHR47660:SF2">
    <property type="entry name" value="TRANSCRIPTION FACTOR WITH C2H2 AND ZN(2)-CYS(6) DNA BINDING DOMAIN (EUROFUNG)"/>
    <property type="match status" value="1"/>
</dbReference>
<dbReference type="GeneID" id="41988537"/>
<sequence length="382" mass="42142">MAPSKAHKSSHKASGSLGAAISLSSKNTSVNQDEYSNSSTTEPGLLNDFDTRVYQSSEKAVSNGFRDGMDQSIGEVRQPSPATAPMNLATGLFFDAAAHDFSFLSGDVGLNNGPGFMVPDPYFSQDLDFSMWDIDLDSVELDYEKMNHSLVSPGTPRPQKSETSNKPRDVAKRYAAFERSPWLWTPTPKDQDLSDQNDLNLDEESIPSILSAPSPDASLDDFASCCINSKIRDQMLGLLFSLPRPPKKVVSFPSLSLLNTIIQIYFLQESYKIDCLIHPASVVPIRTIPQLYFAMIAQGSTLISTPSIWKMGLALQEVARNTVVELWEQNNTFTRNLQTLQAFVICLDIGLWSGFKRKMELAESFGQPVISASYFIDNPLAS</sequence>
<keyword evidence="4" id="KW-0804">Transcription</keyword>
<name>A0A8H8QWD0_9HELO</name>